<dbReference type="PANTHER" id="PTHR19315">
    <property type="entry name" value="ER MEMBRANE PROTEIN COMPLEX SUBUNIT 4"/>
    <property type="match status" value="1"/>
</dbReference>
<keyword evidence="4 8" id="KW-0812">Transmembrane</keyword>
<evidence type="ECO:0000256" key="1">
    <source>
        <dbReference type="ARBA" id="ARBA00004477"/>
    </source>
</evidence>
<name>A0A7S1XH36_9RHOD</name>
<dbReference type="AlphaFoldDB" id="A0A7S1XH36"/>
<dbReference type="Pfam" id="PF06417">
    <property type="entry name" value="EMC4"/>
    <property type="match status" value="1"/>
</dbReference>
<evidence type="ECO:0000256" key="2">
    <source>
        <dbReference type="ARBA" id="ARBA00007715"/>
    </source>
</evidence>
<proteinExistence type="inferred from homology"/>
<sequence length="218" mass="24338">MEEGGKTEQGWNLDFQDRRDVPMTARRMMGMENAGGSSRAKAVKDVLGRGTTPPGFLADRAETEAVAALKQVLQKGSVVSENNRRTSRDRDLEEFQKFVADGWVLAREPAGMVFQTLFMMWMAGTHVNVFSVMSTVSSGFMVLGRMRDFRKTFRPLESRHPGKAAFLWPAKLMYLLLCLAGLVAVQWNCRRLGFLPTSESDWAGYLEPLAKPSIIALA</sequence>
<evidence type="ECO:0000256" key="5">
    <source>
        <dbReference type="ARBA" id="ARBA00022824"/>
    </source>
</evidence>
<dbReference type="EMBL" id="HBGH01016209">
    <property type="protein sequence ID" value="CAD9236868.1"/>
    <property type="molecule type" value="Transcribed_RNA"/>
</dbReference>
<keyword evidence="6 8" id="KW-1133">Transmembrane helix</keyword>
<organism evidence="9">
    <name type="scientific">Compsopogon caeruleus</name>
    <dbReference type="NCBI Taxonomy" id="31354"/>
    <lineage>
        <taxon>Eukaryota</taxon>
        <taxon>Rhodophyta</taxon>
        <taxon>Compsopogonophyceae</taxon>
        <taxon>Compsopogonales</taxon>
        <taxon>Compsopogonaceae</taxon>
        <taxon>Compsopogon</taxon>
    </lineage>
</organism>
<evidence type="ECO:0000256" key="7">
    <source>
        <dbReference type="ARBA" id="ARBA00023136"/>
    </source>
</evidence>
<comment type="similarity">
    <text evidence="2">Belongs to the EMC4 family.</text>
</comment>
<dbReference type="InterPro" id="IPR009445">
    <property type="entry name" value="TMEM85/Emc4"/>
</dbReference>
<gene>
    <name evidence="9" type="ORF">CCAE0312_LOCUS8965</name>
</gene>
<feature type="transmembrane region" description="Helical" evidence="8">
    <location>
        <begin position="164"/>
        <end position="187"/>
    </location>
</feature>
<keyword evidence="5" id="KW-0256">Endoplasmic reticulum</keyword>
<protein>
    <recommendedName>
        <fullName evidence="3">ER membrane protein complex subunit 4</fullName>
    </recommendedName>
</protein>
<evidence type="ECO:0000256" key="8">
    <source>
        <dbReference type="SAM" id="Phobius"/>
    </source>
</evidence>
<evidence type="ECO:0000256" key="4">
    <source>
        <dbReference type="ARBA" id="ARBA00022692"/>
    </source>
</evidence>
<evidence type="ECO:0000256" key="3">
    <source>
        <dbReference type="ARBA" id="ARBA00020820"/>
    </source>
</evidence>
<keyword evidence="7 8" id="KW-0472">Membrane</keyword>
<evidence type="ECO:0000313" key="9">
    <source>
        <dbReference type="EMBL" id="CAD9236868.1"/>
    </source>
</evidence>
<evidence type="ECO:0000256" key="6">
    <source>
        <dbReference type="ARBA" id="ARBA00022989"/>
    </source>
</evidence>
<comment type="subcellular location">
    <subcellularLocation>
        <location evidence="1">Endoplasmic reticulum membrane</location>
        <topology evidence="1">Multi-pass membrane protein</topology>
    </subcellularLocation>
</comment>
<dbReference type="GO" id="GO:0005789">
    <property type="term" value="C:endoplasmic reticulum membrane"/>
    <property type="evidence" value="ECO:0007669"/>
    <property type="project" value="UniProtKB-SubCell"/>
</dbReference>
<accession>A0A7S1XH36</accession>
<feature type="transmembrane region" description="Helical" evidence="8">
    <location>
        <begin position="118"/>
        <end position="143"/>
    </location>
</feature>
<reference evidence="9" key="1">
    <citation type="submission" date="2021-01" db="EMBL/GenBank/DDBJ databases">
        <authorList>
            <person name="Corre E."/>
            <person name="Pelletier E."/>
            <person name="Niang G."/>
            <person name="Scheremetjew M."/>
            <person name="Finn R."/>
            <person name="Kale V."/>
            <person name="Holt S."/>
            <person name="Cochrane G."/>
            <person name="Meng A."/>
            <person name="Brown T."/>
            <person name="Cohen L."/>
        </authorList>
    </citation>
    <scope>NUCLEOTIDE SEQUENCE</scope>
    <source>
        <strain evidence="9">SAG 36.94</strain>
    </source>
</reference>